<feature type="domain" description="Transposon Tn7 transposition protein TnsD C-terminal" evidence="2">
    <location>
        <begin position="201"/>
        <end position="295"/>
    </location>
</feature>
<dbReference type="AlphaFoldDB" id="A0A2W5RL64"/>
<accession>A0A2W5RL64</accession>
<comment type="caution">
    <text evidence="3">The sequence shown here is derived from an EMBL/GenBank/DDBJ whole genome shotgun (WGS) entry which is preliminary data.</text>
</comment>
<feature type="domain" description="TniQ" evidence="1">
    <location>
        <begin position="5"/>
        <end position="158"/>
    </location>
</feature>
<proteinExistence type="predicted"/>
<name>A0A2W5RL64_ACIJO</name>
<evidence type="ECO:0000259" key="2">
    <source>
        <dbReference type="Pfam" id="PF15978"/>
    </source>
</evidence>
<dbReference type="Proteomes" id="UP000249282">
    <property type="component" value="Unassembled WGS sequence"/>
</dbReference>
<reference evidence="3 4" key="1">
    <citation type="submission" date="2017-11" db="EMBL/GenBank/DDBJ databases">
        <title>Infants hospitalized years apart are colonized by the same room-sourced microbial strains.</title>
        <authorList>
            <person name="Brooks B."/>
            <person name="Olm M.R."/>
            <person name="Firek B.A."/>
            <person name="Baker R."/>
            <person name="Thomas B.C."/>
            <person name="Morowitz M.J."/>
            <person name="Banfield J.F."/>
        </authorList>
    </citation>
    <scope>NUCLEOTIDE SEQUENCE [LARGE SCALE GENOMIC DNA]</scope>
    <source>
        <strain evidence="3">S2_003_000_R3_20</strain>
    </source>
</reference>
<dbReference type="EMBL" id="QFQJ01000045">
    <property type="protein sequence ID" value="PZQ89314.1"/>
    <property type="molecule type" value="Genomic_DNA"/>
</dbReference>
<sequence length="516" mass="61193">MISNFPIPYPDELIYSVIARYAIHNGILSPKYLTEELFNNRNLTPTYDLPSYIDKLASYLPDCYDAIHLINQHTLLPIYQPFQPDTVMRYAVHVLQGEQYQSLHTKLGKNASRIKSVNFFRFCPHCWQEQMEQYGEVYWKRIWQITGYEYCTKHESALFVSDVPCNGLDRRFYNAHLNVLIDSSQLFINSQDFKRHLELAKIIKDLLIQSSHLAVQDVSILSNAYFNLLKDRDLLSGQKNINYEKIRHLVLDYWGESFLQYYHLDDLLSENCWLKNMCRKHRKAFSYLEHCIVLKSLVPEQKPIETYKQYVSLASIEKTNLDRQHEAPPVCVNNKIDRILSEDQKQWTKLIQKNSVKQARQCDPALYARLYRNHKNWLLLTNKSAVILPSAIPKPRVDWKKRDQQLIKQLIKIRDQLLEDLDSPQWTKKFFIKQLGSVSMIEKNWSFLPLTTAFLERYAESVDCYQIRRLTRTFIRQHTESQFYPSSVFLRLSGLSSERLTPEARRFFNNIEREIK</sequence>
<dbReference type="Pfam" id="PF06527">
    <property type="entry name" value="TniQ"/>
    <property type="match status" value="1"/>
</dbReference>
<organism evidence="3 4">
    <name type="scientific">Acinetobacter johnsonii</name>
    <dbReference type="NCBI Taxonomy" id="40214"/>
    <lineage>
        <taxon>Bacteria</taxon>
        <taxon>Pseudomonadati</taxon>
        <taxon>Pseudomonadota</taxon>
        <taxon>Gammaproteobacteria</taxon>
        <taxon>Moraxellales</taxon>
        <taxon>Moraxellaceae</taxon>
        <taxon>Acinetobacter</taxon>
    </lineage>
</organism>
<evidence type="ECO:0000259" key="1">
    <source>
        <dbReference type="Pfam" id="PF06527"/>
    </source>
</evidence>
<dbReference type="Pfam" id="PF15978">
    <property type="entry name" value="TnsD"/>
    <property type="match status" value="2"/>
</dbReference>
<evidence type="ECO:0000313" key="4">
    <source>
        <dbReference type="Proteomes" id="UP000249282"/>
    </source>
</evidence>
<feature type="domain" description="Transposon Tn7 transposition protein TnsD C-terminal" evidence="2">
    <location>
        <begin position="325"/>
        <end position="455"/>
    </location>
</feature>
<dbReference type="InterPro" id="IPR032750">
    <property type="entry name" value="TnsD_C"/>
</dbReference>
<protein>
    <submittedName>
        <fullName evidence="3">Transposase</fullName>
    </submittedName>
</protein>
<gene>
    <name evidence="3" type="ORF">DI542_09290</name>
</gene>
<evidence type="ECO:0000313" key="3">
    <source>
        <dbReference type="EMBL" id="PZQ89314.1"/>
    </source>
</evidence>
<dbReference type="InterPro" id="IPR009492">
    <property type="entry name" value="TniQ"/>
</dbReference>